<keyword evidence="3" id="KW-1185">Reference proteome</keyword>
<dbReference type="PANTHER" id="PTHR43664:SF1">
    <property type="entry name" value="BETA-METHYLMALYL-COA DEHYDRATASE"/>
    <property type="match status" value="1"/>
</dbReference>
<dbReference type="OrthoDB" id="9800237at2"/>
<dbReference type="InterPro" id="IPR052342">
    <property type="entry name" value="MCH/BMMD"/>
</dbReference>
<accession>A0A562ZTB5</accession>
<evidence type="ECO:0000313" key="2">
    <source>
        <dbReference type="EMBL" id="TWO71384.1"/>
    </source>
</evidence>
<dbReference type="Gene3D" id="3.10.129.10">
    <property type="entry name" value="Hotdog Thioesterase"/>
    <property type="match status" value="1"/>
</dbReference>
<dbReference type="Proteomes" id="UP000318199">
    <property type="component" value="Unassembled WGS sequence"/>
</dbReference>
<dbReference type="Pfam" id="PF01575">
    <property type="entry name" value="MaoC_dehydratas"/>
    <property type="match status" value="1"/>
</dbReference>
<proteinExistence type="predicted"/>
<dbReference type="SUPFAM" id="SSF54637">
    <property type="entry name" value="Thioesterase/thiol ester dehydrase-isomerase"/>
    <property type="match status" value="1"/>
</dbReference>
<evidence type="ECO:0000313" key="3">
    <source>
        <dbReference type="Proteomes" id="UP000318199"/>
    </source>
</evidence>
<organism evidence="2 3">
    <name type="scientific">Caenimonas sedimenti</name>
    <dbReference type="NCBI Taxonomy" id="2596921"/>
    <lineage>
        <taxon>Bacteria</taxon>
        <taxon>Pseudomonadati</taxon>
        <taxon>Pseudomonadota</taxon>
        <taxon>Betaproteobacteria</taxon>
        <taxon>Burkholderiales</taxon>
        <taxon>Comamonadaceae</taxon>
        <taxon>Caenimonas</taxon>
    </lineage>
</organism>
<name>A0A562ZTB5_9BURK</name>
<protein>
    <recommendedName>
        <fullName evidence="1">MaoC-like domain-containing protein</fullName>
    </recommendedName>
</protein>
<reference evidence="2 3" key="1">
    <citation type="submission" date="2019-07" db="EMBL/GenBank/DDBJ databases">
        <title>Caenimonas sedimenti sp. nov., isolated from activated sludge.</title>
        <authorList>
            <person name="Xu J."/>
        </authorList>
    </citation>
    <scope>NUCLEOTIDE SEQUENCE [LARGE SCALE GENOMIC DNA]</scope>
    <source>
        <strain evidence="2 3">HX-9-20</strain>
    </source>
</reference>
<dbReference type="PANTHER" id="PTHR43664">
    <property type="entry name" value="MONOAMINE OXIDASE-RELATED"/>
    <property type="match status" value="1"/>
</dbReference>
<sequence length="160" mass="17121">MRREETRSMHPPKALWLGDIRPGMRLPLPGFECSAELVAGYADLLDARHPIHVDAAYAKTTRYGRLIAHGPLVIAKVLAELNGIFGTALLVMLDVGEWRFYGPVFVGDAVQVECFVIDVSSAKGSSAGAVRLEIRVLGSDGALVQRGTAGVLISRAPAKA</sequence>
<dbReference type="EMBL" id="VOBQ01000008">
    <property type="protein sequence ID" value="TWO71384.1"/>
    <property type="molecule type" value="Genomic_DNA"/>
</dbReference>
<feature type="domain" description="MaoC-like" evidence="1">
    <location>
        <begin position="36"/>
        <end position="132"/>
    </location>
</feature>
<dbReference type="AlphaFoldDB" id="A0A562ZTB5"/>
<dbReference type="InterPro" id="IPR002539">
    <property type="entry name" value="MaoC-like_dom"/>
</dbReference>
<evidence type="ECO:0000259" key="1">
    <source>
        <dbReference type="Pfam" id="PF01575"/>
    </source>
</evidence>
<gene>
    <name evidence="2" type="ORF">FN976_10700</name>
</gene>
<comment type="caution">
    <text evidence="2">The sequence shown here is derived from an EMBL/GenBank/DDBJ whole genome shotgun (WGS) entry which is preliminary data.</text>
</comment>
<dbReference type="InterPro" id="IPR029069">
    <property type="entry name" value="HotDog_dom_sf"/>
</dbReference>